<dbReference type="AlphaFoldDB" id="A0A1R2C758"/>
<reference evidence="4 5" key="1">
    <citation type="submission" date="2016-11" db="EMBL/GenBank/DDBJ databases">
        <title>The macronuclear genome of Stentor coeruleus: a giant cell with tiny introns.</title>
        <authorList>
            <person name="Slabodnick M."/>
            <person name="Ruby J.G."/>
            <person name="Reiff S.B."/>
            <person name="Swart E.C."/>
            <person name="Gosai S."/>
            <person name="Prabakaran S."/>
            <person name="Witkowska E."/>
            <person name="Larue G.E."/>
            <person name="Fisher S."/>
            <person name="Freeman R.M."/>
            <person name="Gunawardena J."/>
            <person name="Chu W."/>
            <person name="Stover N.A."/>
            <person name="Gregory B.D."/>
            <person name="Nowacki M."/>
            <person name="Derisi J."/>
            <person name="Roy S.W."/>
            <person name="Marshall W.F."/>
            <person name="Sood P."/>
        </authorList>
    </citation>
    <scope>NUCLEOTIDE SEQUENCE [LARGE SCALE GENOMIC DNA]</scope>
    <source>
        <strain evidence="4">WM001</strain>
    </source>
</reference>
<evidence type="ECO:0000313" key="5">
    <source>
        <dbReference type="Proteomes" id="UP000187209"/>
    </source>
</evidence>
<evidence type="ECO:0000256" key="1">
    <source>
        <dbReference type="ARBA" id="ARBA00022441"/>
    </source>
</evidence>
<dbReference type="Pfam" id="PF01344">
    <property type="entry name" value="Kelch_1"/>
    <property type="match status" value="1"/>
</dbReference>
<keyword evidence="5" id="KW-1185">Reference proteome</keyword>
<keyword evidence="1" id="KW-0880">Kelch repeat</keyword>
<name>A0A1R2C758_9CILI</name>
<dbReference type="SMART" id="SM00612">
    <property type="entry name" value="Kelch"/>
    <property type="match status" value="3"/>
</dbReference>
<accession>A0A1R2C758</accession>
<dbReference type="Gene3D" id="2.120.10.80">
    <property type="entry name" value="Kelch-type beta propeller"/>
    <property type="match status" value="1"/>
</dbReference>
<proteinExistence type="predicted"/>
<dbReference type="PANTHER" id="PTHR24412">
    <property type="entry name" value="KELCH PROTEIN"/>
    <property type="match status" value="1"/>
</dbReference>
<dbReference type="SUPFAM" id="SSF117281">
    <property type="entry name" value="Kelch motif"/>
    <property type="match status" value="1"/>
</dbReference>
<dbReference type="PANTHER" id="PTHR24412:SF489">
    <property type="entry name" value="RING FINGER DOMAIN AND KELCH REPEAT-CONTAINING PROTEIN DDB_G0271372"/>
    <property type="match status" value="1"/>
</dbReference>
<evidence type="ECO:0000313" key="4">
    <source>
        <dbReference type="EMBL" id="OMJ84829.1"/>
    </source>
</evidence>
<organism evidence="4 5">
    <name type="scientific">Stentor coeruleus</name>
    <dbReference type="NCBI Taxonomy" id="5963"/>
    <lineage>
        <taxon>Eukaryota</taxon>
        <taxon>Sar</taxon>
        <taxon>Alveolata</taxon>
        <taxon>Ciliophora</taxon>
        <taxon>Postciliodesmatophora</taxon>
        <taxon>Heterotrichea</taxon>
        <taxon>Heterotrichida</taxon>
        <taxon>Stentoridae</taxon>
        <taxon>Stentor</taxon>
    </lineage>
</organism>
<gene>
    <name evidence="4" type="ORF">SteCoe_13953</name>
</gene>
<dbReference type="OrthoDB" id="45365at2759"/>
<feature type="region of interest" description="Disordered" evidence="3">
    <location>
        <begin position="200"/>
        <end position="223"/>
    </location>
</feature>
<evidence type="ECO:0000256" key="3">
    <source>
        <dbReference type="SAM" id="MobiDB-lite"/>
    </source>
</evidence>
<comment type="caution">
    <text evidence="4">The sequence shown here is derived from an EMBL/GenBank/DDBJ whole genome shotgun (WGS) entry which is preliminary data.</text>
</comment>
<evidence type="ECO:0008006" key="6">
    <source>
        <dbReference type="Google" id="ProtNLM"/>
    </source>
</evidence>
<dbReference type="InterPro" id="IPR015915">
    <property type="entry name" value="Kelch-typ_b-propeller"/>
</dbReference>
<dbReference type="Proteomes" id="UP000187209">
    <property type="component" value="Unassembled WGS sequence"/>
</dbReference>
<evidence type="ECO:0000256" key="2">
    <source>
        <dbReference type="ARBA" id="ARBA00022737"/>
    </source>
</evidence>
<sequence length="539" mass="62091">MMSEWYACSPCQICKEESKIICLCARVFLCEKCLPTHLMHEISIKHIPKIINDLHHDETEESGRKQVFNSIISKLQNEVLNIEEFKRISIQSINDFIEDLHKDLAIVRDEILNDVEKKCAKADEELRDAISLSKLSLNVNHPILDLFKYCKTVDDVKKVKVVNRKMLHNKLDLPGLIKETTFFTVDINKDLKARVLPAKSPADHTDKSHLKRHSTNTFNEESPVSVTSSSLSYRTFTNLIEDLDDRYGERLSKIWNFKDLPSPNGIMIEMETREKPKQVKDWKGILEFTTFSNAVYRFEAFTDNIICYNSKSRTQSLISVPGEKFFPKSSWCLTEDDKLLFSGGFDGIARNTTILYNLNTLKQEKTTNMIYPRYCHSLVSCGKYVYAFGGISGKILKDCEKFCLNRKEWKKIGTMIIGRESLGACVHSNKIYICGGSGVESIETYIPSTNKFTLLMLRLPSPGKCCIFPYDSYIYILQKEKVYRIEVPKLSFQILSTIENLEWWSPCEALVTIDTSYICLENEFIRFSLNDSFTVEKIP</sequence>
<keyword evidence="2" id="KW-0677">Repeat</keyword>
<dbReference type="InterPro" id="IPR006652">
    <property type="entry name" value="Kelch_1"/>
</dbReference>
<protein>
    <recommendedName>
        <fullName evidence="6">B box-type domain-containing protein</fullName>
    </recommendedName>
</protein>
<dbReference type="EMBL" id="MPUH01000256">
    <property type="protein sequence ID" value="OMJ84829.1"/>
    <property type="molecule type" value="Genomic_DNA"/>
</dbReference>